<evidence type="ECO:0000313" key="6">
    <source>
        <dbReference type="Proteomes" id="UP000663877"/>
    </source>
</evidence>
<evidence type="ECO:0000313" key="3">
    <source>
        <dbReference type="EMBL" id="CAF1439950.1"/>
    </source>
</evidence>
<evidence type="ECO:0000313" key="4">
    <source>
        <dbReference type="EMBL" id="CAF1627310.1"/>
    </source>
</evidence>
<dbReference type="PANTHER" id="PTHR21115">
    <property type="entry name" value="GH06117P-RELATED"/>
    <property type="match status" value="1"/>
</dbReference>
<feature type="compositionally biased region" description="Basic and acidic residues" evidence="1">
    <location>
        <begin position="418"/>
        <end position="443"/>
    </location>
</feature>
<sequence>MSTGTDSRIPEPPKNQPSYHNTDSNWTDVDDWIARATEAQNQEYAKNAGRTENIAETIDQIETYILTTAFGTNGVKQCCLTVSLKFWYNHVYRSIAAKIRKRMQKHARSTTVKLNAIFVMALLKDKVKDEKTNKMKNAETTVPVFYFKNSDGKFKYIDLFARVYNDWAAYLTENWIDPALMCYPKDGHYGQEQKTDKPTFNPDVLPDLDIEESPACGVLRTGVRWTQKALAVVTPILTVASVVGIIPGLKNMKCISKLSPMIQNTNKYYRYVNLASTITFSLVSIGDKMTHGGDWTDVIAEITVIVASVLNSLGDDLTKRYLKGKIAAGQQELTAAQTFWFNLFAWSRCASTVAGVLTTLYVMMYKPECSAMDYFLLASSLYSCYGTLTSPKSAQAIFNQVAEQNKATKTKTENNQSAEKDKHNTDSDTYKDQHADANRKNDNADAGNNVDNGGQKEPLNEELIKKRDELAEKMKKAENDELIKERDELAKTMIKDENDEAGKAAYKYYEDNFVLAFKNTENEYVMNKQLVRMMQYAPDIREMFCEIALTETTLDIKDGILLVNGQLNIDGASLAQVHNPVNNADVAERLKKKIEGADPGVYQKGNQTDREILFQKMNDFNVLYTNQTTDAQRQVEDEKFINSIQHFATKKMGYRFFFEADARNFERQFRNDIGVTLDAYVIDGKKLLEGMSTADKQRLHQQLNKLGVGVLNPATKKQEMKYNPTLFNAAMKLANERGCTSVRDLASYIGIMEHESRISNVDKNTFLNDVINGTNNRLGTIQQNIDALIPLVEKNMEGNKNHRGFHNSLEAYEHSMQHVKHAIMSNGAARWPLAEVYLNDPLPSVTNPRWNQWGTKEGNIRRYYDPPAPVPAPAPAPAPVPAPAPAPAPVSTPASGSAPAPTSHP</sequence>
<dbReference type="EMBL" id="CAJNOI010001800">
    <property type="protein sequence ID" value="CAF1439950.1"/>
    <property type="molecule type" value="Genomic_DNA"/>
</dbReference>
<feature type="compositionally biased region" description="Low complexity" evidence="1">
    <location>
        <begin position="444"/>
        <end position="453"/>
    </location>
</feature>
<dbReference type="Pfam" id="PF16013">
    <property type="entry name" value="DUF4781"/>
    <property type="match status" value="1"/>
</dbReference>
<feature type="region of interest" description="Disordered" evidence="1">
    <location>
        <begin position="861"/>
        <end position="905"/>
    </location>
</feature>
<feature type="region of interest" description="Disordered" evidence="1">
    <location>
        <begin position="405"/>
        <end position="462"/>
    </location>
</feature>
<dbReference type="Proteomes" id="UP000663877">
    <property type="component" value="Unassembled WGS sequence"/>
</dbReference>
<dbReference type="AlphaFoldDB" id="A0A815NMH7"/>
<feature type="compositionally biased region" description="Low complexity" evidence="1">
    <location>
        <begin position="891"/>
        <end position="905"/>
    </location>
</feature>
<evidence type="ECO:0000256" key="1">
    <source>
        <dbReference type="SAM" id="MobiDB-lite"/>
    </source>
</evidence>
<dbReference type="PANTHER" id="PTHR21115:SF0">
    <property type="entry name" value="GH06117P-RELATED"/>
    <property type="match status" value="1"/>
</dbReference>
<name>A0A815NMH7_9BILA</name>
<feature type="compositionally biased region" description="Pro residues" evidence="1">
    <location>
        <begin position="866"/>
        <end position="890"/>
    </location>
</feature>
<keyword evidence="5" id="KW-1185">Reference proteome</keyword>
<gene>
    <name evidence="3" type="ORF">BJG266_LOCUS39828</name>
    <name evidence="4" type="ORF">QVE165_LOCUS56717</name>
</gene>
<feature type="compositionally biased region" description="Polar residues" evidence="1">
    <location>
        <begin position="405"/>
        <end position="417"/>
    </location>
</feature>
<feature type="region of interest" description="Disordered" evidence="1">
    <location>
        <begin position="1"/>
        <end position="24"/>
    </location>
</feature>
<evidence type="ECO:0000259" key="2">
    <source>
        <dbReference type="Pfam" id="PF16013"/>
    </source>
</evidence>
<dbReference type="InterPro" id="IPR031962">
    <property type="entry name" value="DUF4781"/>
</dbReference>
<dbReference type="EMBL" id="CAJNOM010002131">
    <property type="protein sequence ID" value="CAF1627310.1"/>
    <property type="molecule type" value="Genomic_DNA"/>
</dbReference>
<reference evidence="3" key="1">
    <citation type="submission" date="2021-02" db="EMBL/GenBank/DDBJ databases">
        <authorList>
            <person name="Nowell W R."/>
        </authorList>
    </citation>
    <scope>NUCLEOTIDE SEQUENCE</scope>
</reference>
<proteinExistence type="predicted"/>
<feature type="domain" description="DUF4781" evidence="2">
    <location>
        <begin position="140"/>
        <end position="423"/>
    </location>
</feature>
<accession>A0A815NMH7</accession>
<organism evidence="3 6">
    <name type="scientific">Adineta steineri</name>
    <dbReference type="NCBI Taxonomy" id="433720"/>
    <lineage>
        <taxon>Eukaryota</taxon>
        <taxon>Metazoa</taxon>
        <taxon>Spiralia</taxon>
        <taxon>Gnathifera</taxon>
        <taxon>Rotifera</taxon>
        <taxon>Eurotatoria</taxon>
        <taxon>Bdelloidea</taxon>
        <taxon>Adinetida</taxon>
        <taxon>Adinetidae</taxon>
        <taxon>Adineta</taxon>
    </lineage>
</organism>
<dbReference type="Proteomes" id="UP000663832">
    <property type="component" value="Unassembled WGS sequence"/>
</dbReference>
<comment type="caution">
    <text evidence="3">The sequence shown here is derived from an EMBL/GenBank/DDBJ whole genome shotgun (WGS) entry which is preliminary data.</text>
</comment>
<dbReference type="OrthoDB" id="6512497at2759"/>
<protein>
    <recommendedName>
        <fullName evidence="2">DUF4781 domain-containing protein</fullName>
    </recommendedName>
</protein>
<evidence type="ECO:0000313" key="5">
    <source>
        <dbReference type="Proteomes" id="UP000663832"/>
    </source>
</evidence>